<feature type="signal peptide" evidence="1">
    <location>
        <begin position="1"/>
        <end position="19"/>
    </location>
</feature>
<evidence type="ECO:0000313" key="3">
    <source>
        <dbReference type="Proteomes" id="UP001250538"/>
    </source>
</evidence>
<dbReference type="EMBL" id="JAVYAA010000001">
    <property type="protein sequence ID" value="MDT8974955.1"/>
    <property type="molecule type" value="Genomic_DNA"/>
</dbReference>
<protein>
    <recommendedName>
        <fullName evidence="4">Adhesin domain-containing protein</fullName>
    </recommendedName>
</protein>
<sequence length="269" mass="28639">MRYTKFACILLSTASISLAGCASDHATTAASNTSVTEVSSSAISEKGSTALSKISTSNPKKKQFDVNQIHTIRILSTAAHITVIGDHQLSQAQYELIDGTSSSMETDVSGTINDNTLTIKLHSKQKSFINTDSPPSLIVRVPVKDYDTLEINNDFGKLSLESESGLYPSHLVVNGSASDISSSNVMGMESTKLHTEFGKITFDLPEKLESLAVELSTNMGSITNNVELDGASTSNMIVSKKVKGHIGAANTKSPSLLISTQVGEIKLNR</sequence>
<reference evidence="3" key="1">
    <citation type="submission" date="2023-09" db="EMBL/GenBank/DDBJ databases">
        <title>Paenibacillus sp. chi10 Genome sequencing and assembly.</title>
        <authorList>
            <person name="Kim I."/>
        </authorList>
    </citation>
    <scope>NUCLEOTIDE SEQUENCE [LARGE SCALE GENOMIC DNA]</scope>
    <source>
        <strain evidence="3">chi10</strain>
    </source>
</reference>
<evidence type="ECO:0000256" key="1">
    <source>
        <dbReference type="SAM" id="SignalP"/>
    </source>
</evidence>
<organism evidence="2 3">
    <name type="scientific">Paenibacillus suaedae</name>
    <dbReference type="NCBI Taxonomy" id="3077233"/>
    <lineage>
        <taxon>Bacteria</taxon>
        <taxon>Bacillati</taxon>
        <taxon>Bacillota</taxon>
        <taxon>Bacilli</taxon>
        <taxon>Bacillales</taxon>
        <taxon>Paenibacillaceae</taxon>
        <taxon>Paenibacillus</taxon>
    </lineage>
</organism>
<dbReference type="AlphaFoldDB" id="A0AAJ2N2H1"/>
<proteinExistence type="predicted"/>
<accession>A0AAJ2N2H1</accession>
<dbReference type="RefSeq" id="WP_315742758.1">
    <property type="nucleotide sequence ID" value="NZ_JAVYAA010000001.1"/>
</dbReference>
<keyword evidence="1" id="KW-0732">Signal</keyword>
<gene>
    <name evidence="2" type="ORF">RQP50_01720</name>
</gene>
<evidence type="ECO:0000313" key="2">
    <source>
        <dbReference type="EMBL" id="MDT8974955.1"/>
    </source>
</evidence>
<feature type="chain" id="PRO_5042601460" description="Adhesin domain-containing protein" evidence="1">
    <location>
        <begin position="20"/>
        <end position="269"/>
    </location>
</feature>
<dbReference type="Proteomes" id="UP001250538">
    <property type="component" value="Unassembled WGS sequence"/>
</dbReference>
<comment type="caution">
    <text evidence="2">The sequence shown here is derived from an EMBL/GenBank/DDBJ whole genome shotgun (WGS) entry which is preliminary data.</text>
</comment>
<keyword evidence="3" id="KW-1185">Reference proteome</keyword>
<dbReference type="PROSITE" id="PS51257">
    <property type="entry name" value="PROKAR_LIPOPROTEIN"/>
    <property type="match status" value="1"/>
</dbReference>
<evidence type="ECO:0008006" key="4">
    <source>
        <dbReference type="Google" id="ProtNLM"/>
    </source>
</evidence>
<name>A0AAJ2N2H1_9BACL</name>